<dbReference type="EMBL" id="CM026421">
    <property type="protein sequence ID" value="KAG0590796.1"/>
    <property type="molecule type" value="Genomic_DNA"/>
</dbReference>
<feature type="signal peptide" evidence="1">
    <location>
        <begin position="1"/>
        <end position="17"/>
    </location>
</feature>
<protein>
    <recommendedName>
        <fullName evidence="4">Secreted protein</fullName>
    </recommendedName>
</protein>
<evidence type="ECO:0000313" key="2">
    <source>
        <dbReference type="EMBL" id="KAG0590796.1"/>
    </source>
</evidence>
<comment type="caution">
    <text evidence="2">The sequence shown here is derived from an EMBL/GenBank/DDBJ whole genome shotgun (WGS) entry which is preliminary data.</text>
</comment>
<name>A0A8T0J6I4_CERPU</name>
<evidence type="ECO:0008006" key="4">
    <source>
        <dbReference type="Google" id="ProtNLM"/>
    </source>
</evidence>
<reference evidence="2" key="1">
    <citation type="submission" date="2020-06" db="EMBL/GenBank/DDBJ databases">
        <title>WGS assembly of Ceratodon purpureus strain R40.</title>
        <authorList>
            <person name="Carey S.B."/>
            <person name="Jenkins J."/>
            <person name="Shu S."/>
            <person name="Lovell J.T."/>
            <person name="Sreedasyam A."/>
            <person name="Maumus F."/>
            <person name="Tiley G.P."/>
            <person name="Fernandez-Pozo N."/>
            <person name="Barry K."/>
            <person name="Chen C."/>
            <person name="Wang M."/>
            <person name="Lipzen A."/>
            <person name="Daum C."/>
            <person name="Saski C.A."/>
            <person name="Payton A.C."/>
            <person name="Mcbreen J.C."/>
            <person name="Conrad R.E."/>
            <person name="Kollar L.M."/>
            <person name="Olsson S."/>
            <person name="Huttunen S."/>
            <person name="Landis J.B."/>
            <person name="Wickett N.J."/>
            <person name="Johnson M.G."/>
            <person name="Rensing S.A."/>
            <person name="Grimwood J."/>
            <person name="Schmutz J."/>
            <person name="Mcdaniel S.F."/>
        </authorList>
    </citation>
    <scope>NUCLEOTIDE SEQUENCE</scope>
    <source>
        <strain evidence="2">R40</strain>
    </source>
</reference>
<proteinExistence type="predicted"/>
<evidence type="ECO:0000256" key="1">
    <source>
        <dbReference type="SAM" id="SignalP"/>
    </source>
</evidence>
<keyword evidence="3" id="KW-1185">Reference proteome</keyword>
<gene>
    <name evidence="2" type="ORF">KC19_1G127300</name>
</gene>
<evidence type="ECO:0000313" key="3">
    <source>
        <dbReference type="Proteomes" id="UP000822688"/>
    </source>
</evidence>
<feature type="chain" id="PRO_5035943087" description="Secreted protein" evidence="1">
    <location>
        <begin position="18"/>
        <end position="72"/>
    </location>
</feature>
<sequence length="72" mass="8309">MVLLFSFRLCFSHSVLPGLIQFSNRQLRSSCCSFQPMQSVRGFLSIILIRFMSLNTWDFKGCPKSLVDCEIK</sequence>
<organism evidence="2 3">
    <name type="scientific">Ceratodon purpureus</name>
    <name type="common">Fire moss</name>
    <name type="synonym">Dicranum purpureum</name>
    <dbReference type="NCBI Taxonomy" id="3225"/>
    <lineage>
        <taxon>Eukaryota</taxon>
        <taxon>Viridiplantae</taxon>
        <taxon>Streptophyta</taxon>
        <taxon>Embryophyta</taxon>
        <taxon>Bryophyta</taxon>
        <taxon>Bryophytina</taxon>
        <taxon>Bryopsida</taxon>
        <taxon>Dicranidae</taxon>
        <taxon>Pseudoditrichales</taxon>
        <taxon>Ditrichaceae</taxon>
        <taxon>Ceratodon</taxon>
    </lineage>
</organism>
<dbReference type="Proteomes" id="UP000822688">
    <property type="component" value="Chromosome 1"/>
</dbReference>
<accession>A0A8T0J6I4</accession>
<dbReference type="AlphaFoldDB" id="A0A8T0J6I4"/>
<keyword evidence="1" id="KW-0732">Signal</keyword>